<name>A0ABR5AIA5_9BACL</name>
<proteinExistence type="predicted"/>
<organism evidence="2 3">
    <name type="scientific">Gordoniibacillus kamchatkensis</name>
    <dbReference type="NCBI Taxonomy" id="1590651"/>
    <lineage>
        <taxon>Bacteria</taxon>
        <taxon>Bacillati</taxon>
        <taxon>Bacillota</taxon>
        <taxon>Bacilli</taxon>
        <taxon>Bacillales</taxon>
        <taxon>Paenibacillaceae</taxon>
        <taxon>Gordoniibacillus</taxon>
    </lineage>
</organism>
<evidence type="ECO:0000313" key="2">
    <source>
        <dbReference type="EMBL" id="KIL40627.1"/>
    </source>
</evidence>
<dbReference type="EMBL" id="JXAK01000018">
    <property type="protein sequence ID" value="KIL40627.1"/>
    <property type="molecule type" value="Genomic_DNA"/>
</dbReference>
<evidence type="ECO:0000313" key="3">
    <source>
        <dbReference type="Proteomes" id="UP000031967"/>
    </source>
</evidence>
<gene>
    <name evidence="2" type="ORF">SD70_11925</name>
</gene>
<accession>A0ABR5AIA5</accession>
<feature type="transmembrane region" description="Helical" evidence="1">
    <location>
        <begin position="6"/>
        <end position="26"/>
    </location>
</feature>
<sequence length="76" mass="9020">MAAARYMGLINIFVYLLFIALSWWALQQFRFDVLLRQPKSAQGKMLQIFLSIALGYELARFFLDYLQYSLGLQRMF</sequence>
<protein>
    <submittedName>
        <fullName evidence="2">Membrane protein</fullName>
    </submittedName>
</protein>
<keyword evidence="1" id="KW-1133">Transmembrane helix</keyword>
<reference evidence="2 3" key="1">
    <citation type="submission" date="2014-12" db="EMBL/GenBank/DDBJ databases">
        <title>Draft genome sequence of Paenibacillus kamchatkensis strain B-2647.</title>
        <authorList>
            <person name="Karlyshev A.V."/>
            <person name="Kudryashova E.B."/>
        </authorList>
    </citation>
    <scope>NUCLEOTIDE SEQUENCE [LARGE SCALE GENOMIC DNA]</scope>
    <source>
        <strain evidence="2 3">VKM B-2647</strain>
    </source>
</reference>
<dbReference type="RefSeq" id="WP_041047793.1">
    <property type="nucleotide sequence ID" value="NZ_JXAK01000018.1"/>
</dbReference>
<dbReference type="Proteomes" id="UP000031967">
    <property type="component" value="Unassembled WGS sequence"/>
</dbReference>
<comment type="caution">
    <text evidence="2">The sequence shown here is derived from an EMBL/GenBank/DDBJ whole genome shotgun (WGS) entry which is preliminary data.</text>
</comment>
<evidence type="ECO:0000256" key="1">
    <source>
        <dbReference type="SAM" id="Phobius"/>
    </source>
</evidence>
<feature type="transmembrane region" description="Helical" evidence="1">
    <location>
        <begin position="46"/>
        <end position="63"/>
    </location>
</feature>
<keyword evidence="3" id="KW-1185">Reference proteome</keyword>
<keyword evidence="1" id="KW-0472">Membrane</keyword>
<dbReference type="InterPro" id="IPR009526">
    <property type="entry name" value="DUF1146"/>
</dbReference>
<dbReference type="NCBIfam" id="TIGR02327">
    <property type="entry name" value="int_mem_ywzB"/>
    <property type="match status" value="1"/>
</dbReference>
<dbReference type="Pfam" id="PF06612">
    <property type="entry name" value="DUF1146"/>
    <property type="match status" value="1"/>
</dbReference>
<keyword evidence="1" id="KW-0812">Transmembrane</keyword>